<organism evidence="1 2">
    <name type="scientific">Jeotgalibaca arthritidis</name>
    <dbReference type="NCBI Taxonomy" id="1868794"/>
    <lineage>
        <taxon>Bacteria</taxon>
        <taxon>Bacillati</taxon>
        <taxon>Bacillota</taxon>
        <taxon>Bacilli</taxon>
        <taxon>Lactobacillales</taxon>
        <taxon>Carnobacteriaceae</taxon>
        <taxon>Jeotgalibaca</taxon>
    </lineage>
</organism>
<dbReference type="Gene3D" id="3.30.70.60">
    <property type="match status" value="1"/>
</dbReference>
<keyword evidence="2" id="KW-1185">Reference proteome</keyword>
<protein>
    <recommendedName>
        <fullName evidence="3">Type 4a pilus biogenesis protein PilO</fullName>
    </recommendedName>
</protein>
<gene>
    <name evidence="1" type="ORF">G7057_02355</name>
</gene>
<reference evidence="1 2" key="1">
    <citation type="journal article" date="2017" name="Int. J. Syst. Evol. Microbiol.">
        <title>Jeotgalibaca porci sp. nov. and Jeotgalibaca arthritidis sp. nov., isolated from pigs, and emended description of the genus Jeotgalibaca.</title>
        <authorList>
            <person name="Zamora L."/>
            <person name="Perez-Sancho M."/>
            <person name="Dominguez L."/>
            <person name="Fernandez-Garayzabal J.F."/>
            <person name="Vela A.I."/>
        </authorList>
    </citation>
    <scope>NUCLEOTIDE SEQUENCE [LARGE SCALE GENOMIC DNA]</scope>
    <source>
        <strain evidence="1 2">CECT 9157</strain>
    </source>
</reference>
<dbReference type="Proteomes" id="UP000501451">
    <property type="component" value="Chromosome"/>
</dbReference>
<dbReference type="EMBL" id="CP049740">
    <property type="protein sequence ID" value="QII81431.1"/>
    <property type="molecule type" value="Genomic_DNA"/>
</dbReference>
<dbReference type="RefSeq" id="WP_166161052.1">
    <property type="nucleotide sequence ID" value="NZ_CP049740.1"/>
</dbReference>
<proteinExistence type="predicted"/>
<accession>A0A6G7K888</accession>
<dbReference type="AlphaFoldDB" id="A0A6G7K888"/>
<name>A0A6G7K888_9LACT</name>
<sequence length="183" mass="21189">MKLKWNRLSISILLIMVLTLVLVFLYGENNLLADVKEQADRSSRIVEEQKSLLASYPADEELLGDYQSQYEETNNFLPEGEQIDKELLILEKSARRNEVTLKNISRASDPQEITEIEGHYFKSSYQVDIVASHSDNMKDLIADLTNGERIWNIYSFNFTKVENNSYNGSFTVDLYYHDESESE</sequence>
<evidence type="ECO:0000313" key="1">
    <source>
        <dbReference type="EMBL" id="QII81431.1"/>
    </source>
</evidence>
<evidence type="ECO:0008006" key="3">
    <source>
        <dbReference type="Google" id="ProtNLM"/>
    </source>
</evidence>
<evidence type="ECO:0000313" key="2">
    <source>
        <dbReference type="Proteomes" id="UP000501451"/>
    </source>
</evidence>
<dbReference type="InterPro" id="IPR014717">
    <property type="entry name" value="Transl_elong_EF1B/ribsomal_bS6"/>
</dbReference>
<dbReference type="KEGG" id="jar:G7057_02355"/>